<evidence type="ECO:0000256" key="5">
    <source>
        <dbReference type="ARBA" id="ARBA00022837"/>
    </source>
</evidence>
<dbReference type="SUPFAM" id="SSF69819">
    <property type="entry name" value="MTH1598-like"/>
    <property type="match status" value="1"/>
</dbReference>
<keyword evidence="7" id="KW-0238">DNA-binding</keyword>
<organism evidence="11 12">
    <name type="scientific">Candidatus Segetimicrobium genomatis</name>
    <dbReference type="NCBI Taxonomy" id="2569760"/>
    <lineage>
        <taxon>Bacteria</taxon>
        <taxon>Bacillati</taxon>
        <taxon>Candidatus Sysuimicrobiota</taxon>
        <taxon>Candidatus Sysuimicrobiia</taxon>
        <taxon>Candidatus Sysuimicrobiales</taxon>
        <taxon>Candidatus Segetimicrobiaceae</taxon>
        <taxon>Candidatus Segetimicrobium</taxon>
    </lineage>
</organism>
<dbReference type="InterPro" id="IPR000847">
    <property type="entry name" value="LysR_HTH_N"/>
</dbReference>
<dbReference type="GO" id="GO:0032993">
    <property type="term" value="C:protein-DNA complex"/>
    <property type="evidence" value="ECO:0007669"/>
    <property type="project" value="TreeGrafter"/>
</dbReference>
<keyword evidence="8" id="KW-0804">Transcription</keyword>
<evidence type="ECO:0000256" key="1">
    <source>
        <dbReference type="ARBA" id="ARBA00007963"/>
    </source>
</evidence>
<dbReference type="GO" id="GO:0008033">
    <property type="term" value="P:tRNA processing"/>
    <property type="evidence" value="ECO:0007669"/>
    <property type="project" value="UniProtKB-KW"/>
</dbReference>
<evidence type="ECO:0000256" key="6">
    <source>
        <dbReference type="ARBA" id="ARBA00023015"/>
    </source>
</evidence>
<dbReference type="AlphaFoldDB" id="A0A537LND9"/>
<evidence type="ECO:0000313" key="12">
    <source>
        <dbReference type="Proteomes" id="UP000315217"/>
    </source>
</evidence>
<evidence type="ECO:0000259" key="10">
    <source>
        <dbReference type="PROSITE" id="PS50931"/>
    </source>
</evidence>
<dbReference type="Gene3D" id="1.10.10.10">
    <property type="entry name" value="Winged helix-like DNA-binding domain superfamily/Winged helix DNA-binding domain"/>
    <property type="match status" value="1"/>
</dbReference>
<feature type="region of interest" description="Disordered" evidence="9">
    <location>
        <begin position="82"/>
        <end position="103"/>
    </location>
</feature>
<evidence type="ECO:0000256" key="8">
    <source>
        <dbReference type="ARBA" id="ARBA00023163"/>
    </source>
</evidence>
<dbReference type="GO" id="GO:0003700">
    <property type="term" value="F:DNA-binding transcription factor activity"/>
    <property type="evidence" value="ECO:0007669"/>
    <property type="project" value="InterPro"/>
</dbReference>
<name>A0A537LND9_9BACT</name>
<comment type="similarity">
    <text evidence="2">Belongs to the LysR transcriptional regulatory family.</text>
</comment>
<gene>
    <name evidence="11" type="ORF">E6G98_10300</name>
</gene>
<dbReference type="Gene3D" id="3.55.10.10">
    <property type="entry name" value="Archease domain"/>
    <property type="match status" value="1"/>
</dbReference>
<dbReference type="GO" id="GO:0003677">
    <property type="term" value="F:DNA binding"/>
    <property type="evidence" value="ECO:0007669"/>
    <property type="project" value="UniProtKB-KW"/>
</dbReference>
<comment type="caution">
    <text evidence="11">The sequence shown here is derived from an EMBL/GenBank/DDBJ whole genome shotgun (WGS) entry which is preliminary data.</text>
</comment>
<dbReference type="Pfam" id="PF01951">
    <property type="entry name" value="Archease"/>
    <property type="match status" value="1"/>
</dbReference>
<keyword evidence="4" id="KW-0479">Metal-binding</keyword>
<dbReference type="PROSITE" id="PS50931">
    <property type="entry name" value="HTH_LYSR"/>
    <property type="match status" value="1"/>
</dbReference>
<dbReference type="GO" id="GO:0046872">
    <property type="term" value="F:metal ion binding"/>
    <property type="evidence" value="ECO:0007669"/>
    <property type="project" value="UniProtKB-KW"/>
</dbReference>
<keyword evidence="5" id="KW-0106">Calcium</keyword>
<dbReference type="Proteomes" id="UP000315217">
    <property type="component" value="Unassembled WGS sequence"/>
</dbReference>
<keyword evidence="3" id="KW-0819">tRNA processing</keyword>
<dbReference type="PANTHER" id="PTHR30346">
    <property type="entry name" value="TRANSCRIPTIONAL DUAL REGULATOR HCAR-RELATED"/>
    <property type="match status" value="1"/>
</dbReference>
<dbReference type="InterPro" id="IPR036390">
    <property type="entry name" value="WH_DNA-bd_sf"/>
</dbReference>
<evidence type="ECO:0000256" key="9">
    <source>
        <dbReference type="SAM" id="MobiDB-lite"/>
    </source>
</evidence>
<proteinExistence type="inferred from homology"/>
<dbReference type="InterPro" id="IPR036820">
    <property type="entry name" value="Archease_dom_sf"/>
</dbReference>
<dbReference type="InterPro" id="IPR036388">
    <property type="entry name" value="WH-like_DNA-bd_sf"/>
</dbReference>
<evidence type="ECO:0000256" key="2">
    <source>
        <dbReference type="ARBA" id="ARBA00009437"/>
    </source>
</evidence>
<evidence type="ECO:0000256" key="3">
    <source>
        <dbReference type="ARBA" id="ARBA00022694"/>
    </source>
</evidence>
<dbReference type="SUPFAM" id="SSF46785">
    <property type="entry name" value="Winged helix' DNA-binding domain"/>
    <property type="match status" value="1"/>
</dbReference>
<dbReference type="EMBL" id="VBAI01000165">
    <property type="protein sequence ID" value="TMJ09207.1"/>
    <property type="molecule type" value="Genomic_DNA"/>
</dbReference>
<keyword evidence="6" id="KW-0805">Transcription regulation</keyword>
<dbReference type="InterPro" id="IPR023572">
    <property type="entry name" value="Archease_dom"/>
</dbReference>
<protein>
    <submittedName>
        <fullName evidence="11">LysR family transcriptional regulator</fullName>
    </submittedName>
</protein>
<feature type="domain" description="HTH lysR-type" evidence="10">
    <location>
        <begin position="1"/>
        <end position="58"/>
    </location>
</feature>
<dbReference type="PRINTS" id="PR00039">
    <property type="entry name" value="HTHLYSR"/>
</dbReference>
<evidence type="ECO:0000313" key="11">
    <source>
        <dbReference type="EMBL" id="TMJ09207.1"/>
    </source>
</evidence>
<sequence length="241" mass="26647">MTLRQLRIFAAVARLGSFSRAAEELQISQPSVSIQVADLERVLGVDLFTQEGRRAHLTGAGRVLDEYARRILALVDDAEASVKGAKHPRRPQTAEQAPVGPGAVPPPFEVVEHTADVGLVAHGRSLEELFANAARGMMHFLIDPAAVRPVERRAREVEAGDREGLLVNWLNDLLLLLNADGFVPADFEVSELSDTMLRGDVLGEPVDPQRHRFHLDVKAATYHQLYVRKNAVWEARVIFDV</sequence>
<dbReference type="FunFam" id="1.10.10.10:FF:000001">
    <property type="entry name" value="LysR family transcriptional regulator"/>
    <property type="match status" value="1"/>
</dbReference>
<dbReference type="PANTHER" id="PTHR30346:SF28">
    <property type="entry name" value="HTH-TYPE TRANSCRIPTIONAL REGULATOR CYNR"/>
    <property type="match status" value="1"/>
</dbReference>
<accession>A0A537LND9</accession>
<evidence type="ECO:0000256" key="4">
    <source>
        <dbReference type="ARBA" id="ARBA00022723"/>
    </source>
</evidence>
<dbReference type="Pfam" id="PF00126">
    <property type="entry name" value="HTH_1"/>
    <property type="match status" value="1"/>
</dbReference>
<reference evidence="11 12" key="1">
    <citation type="journal article" date="2019" name="Nat. Microbiol.">
        <title>Mediterranean grassland soil C-N compound turnover is dependent on rainfall and depth, and is mediated by genomically divergent microorganisms.</title>
        <authorList>
            <person name="Diamond S."/>
            <person name="Andeer P.F."/>
            <person name="Li Z."/>
            <person name="Crits-Christoph A."/>
            <person name="Burstein D."/>
            <person name="Anantharaman K."/>
            <person name="Lane K.R."/>
            <person name="Thomas B.C."/>
            <person name="Pan C."/>
            <person name="Northen T.R."/>
            <person name="Banfield J.F."/>
        </authorList>
    </citation>
    <scope>NUCLEOTIDE SEQUENCE [LARGE SCALE GENOMIC DNA]</scope>
    <source>
        <strain evidence="11">NP_1</strain>
    </source>
</reference>
<comment type="similarity">
    <text evidence="1">Belongs to the archease family.</text>
</comment>
<evidence type="ECO:0000256" key="7">
    <source>
        <dbReference type="ARBA" id="ARBA00023125"/>
    </source>
</evidence>